<evidence type="ECO:0000313" key="1">
    <source>
        <dbReference type="EMBL" id="CYU26066.1"/>
    </source>
</evidence>
<gene>
    <name evidence="1" type="ORF">ERS132393_00052</name>
</gene>
<name>A0A0Z8CJB2_STRSU</name>
<proteinExistence type="predicted"/>
<reference evidence="1 2" key="1">
    <citation type="submission" date="2016-02" db="EMBL/GenBank/DDBJ databases">
        <authorList>
            <consortium name="Pathogen Informatics"/>
        </authorList>
    </citation>
    <scope>NUCLEOTIDE SEQUENCE [LARGE SCALE GENOMIC DNA]</scope>
    <source>
        <strain evidence="1 2">LSS31</strain>
    </source>
</reference>
<dbReference type="InterPro" id="IPR012865">
    <property type="entry name" value="DUF1642"/>
</dbReference>
<dbReference type="AlphaFoldDB" id="A0A0Z8CJB2"/>
<sequence>MVERTETMNKQYKIGDEVLVRGVVNSEVRNGGIHVLHDGVDAFYMLDQIHEPQTVVVPAFIDSYIRYAKTEGMSLFIAMDNAQNKESEWIITNEETFTRAWLDGYVVEKERRYTVEIPDPNRKGTNRIYLGKSDPNGKVFIHKGNFNTKKNKNLWLTEGEIKEDFEWAWQFAKEVE</sequence>
<accession>A0A0Z8CJB2</accession>
<dbReference type="Proteomes" id="UP000072530">
    <property type="component" value="Unassembled WGS sequence"/>
</dbReference>
<protein>
    <submittedName>
        <fullName evidence="1">Phage protein</fullName>
    </submittedName>
</protein>
<organism evidence="1 2">
    <name type="scientific">Streptococcus suis</name>
    <dbReference type="NCBI Taxonomy" id="1307"/>
    <lineage>
        <taxon>Bacteria</taxon>
        <taxon>Bacillati</taxon>
        <taxon>Bacillota</taxon>
        <taxon>Bacilli</taxon>
        <taxon>Lactobacillales</taxon>
        <taxon>Streptococcaceae</taxon>
        <taxon>Streptococcus</taxon>
    </lineage>
</organism>
<dbReference type="Pfam" id="PF07852">
    <property type="entry name" value="DUF1642"/>
    <property type="match status" value="1"/>
</dbReference>
<dbReference type="EMBL" id="FIGG01000001">
    <property type="protein sequence ID" value="CYU26066.1"/>
    <property type="molecule type" value="Genomic_DNA"/>
</dbReference>
<evidence type="ECO:0000313" key="2">
    <source>
        <dbReference type="Proteomes" id="UP000072530"/>
    </source>
</evidence>